<evidence type="ECO:0000256" key="3">
    <source>
        <dbReference type="ARBA" id="ARBA00023163"/>
    </source>
</evidence>
<proteinExistence type="predicted"/>
<reference evidence="6 7" key="1">
    <citation type="submission" date="2018-06" db="EMBL/GenBank/DDBJ databases">
        <title>Genomic Encyclopedia of Type Strains, Phase III (KMG-III): the genomes of soil and plant-associated and newly described type strains.</title>
        <authorList>
            <person name="Whitman W."/>
        </authorList>
    </citation>
    <scope>NUCLEOTIDE SEQUENCE [LARGE SCALE GENOMIC DNA]</scope>
    <source>
        <strain evidence="6 7">JA737</strain>
    </source>
</reference>
<evidence type="ECO:0000313" key="7">
    <source>
        <dbReference type="Proteomes" id="UP000247727"/>
    </source>
</evidence>
<organism evidence="6 7">
    <name type="scientific">Rhodobacter viridis</name>
    <dbReference type="NCBI Taxonomy" id="1054202"/>
    <lineage>
        <taxon>Bacteria</taxon>
        <taxon>Pseudomonadati</taxon>
        <taxon>Pseudomonadota</taxon>
        <taxon>Alphaproteobacteria</taxon>
        <taxon>Rhodobacterales</taxon>
        <taxon>Rhodobacter group</taxon>
        <taxon>Rhodobacter</taxon>
    </lineage>
</organism>
<dbReference type="PANTHER" id="PTHR30055">
    <property type="entry name" value="HTH-TYPE TRANSCRIPTIONAL REGULATOR RUTR"/>
    <property type="match status" value="1"/>
</dbReference>
<dbReference type="Gene3D" id="1.10.357.10">
    <property type="entry name" value="Tetracycline Repressor, domain 2"/>
    <property type="match status" value="1"/>
</dbReference>
<comment type="caution">
    <text evidence="6">The sequence shown here is derived from an EMBL/GenBank/DDBJ whole genome shotgun (WGS) entry which is preliminary data.</text>
</comment>
<dbReference type="OrthoDB" id="9809772at2"/>
<dbReference type="InterPro" id="IPR001647">
    <property type="entry name" value="HTH_TetR"/>
</dbReference>
<dbReference type="GO" id="GO:0000976">
    <property type="term" value="F:transcription cis-regulatory region binding"/>
    <property type="evidence" value="ECO:0007669"/>
    <property type="project" value="TreeGrafter"/>
</dbReference>
<feature type="domain" description="HTH tetR-type" evidence="5">
    <location>
        <begin position="14"/>
        <end position="74"/>
    </location>
</feature>
<gene>
    <name evidence="6" type="ORF">C8J30_101115</name>
</gene>
<dbReference type="RefSeq" id="WP_110803789.1">
    <property type="nucleotide sequence ID" value="NZ_QJTK01000001.1"/>
</dbReference>
<evidence type="ECO:0000256" key="1">
    <source>
        <dbReference type="ARBA" id="ARBA00023015"/>
    </source>
</evidence>
<name>A0A318U750_9RHOB</name>
<feature type="DNA-binding region" description="H-T-H motif" evidence="4">
    <location>
        <begin position="37"/>
        <end position="56"/>
    </location>
</feature>
<sequence length="204" mass="22321">MEEHSPPQHYLRHETRREMIAAAAIAVILEKGAAALRTRDVAARVGINISTLHFHVATKSDMLRLVAETVRTAFEALLPPLPDPDRPAPDQLRAEVQAYHDSLRDRPELAACFAQLTQIAPSEPAIGALIEDFTRNWCARYVEILTLGRAQGSFRANLAPLPTALMITGALTAFGPRGPGGLAQFWPVFTEIERGLQARPKGGM</sequence>
<protein>
    <submittedName>
        <fullName evidence="6">TetR family transcriptional regulator</fullName>
    </submittedName>
</protein>
<evidence type="ECO:0000256" key="2">
    <source>
        <dbReference type="ARBA" id="ARBA00023125"/>
    </source>
</evidence>
<dbReference type="Proteomes" id="UP000247727">
    <property type="component" value="Unassembled WGS sequence"/>
</dbReference>
<dbReference type="EMBL" id="QJTK01000001">
    <property type="protein sequence ID" value="PYF12734.1"/>
    <property type="molecule type" value="Genomic_DNA"/>
</dbReference>
<dbReference type="PANTHER" id="PTHR30055:SF234">
    <property type="entry name" value="HTH-TYPE TRANSCRIPTIONAL REGULATOR BETI"/>
    <property type="match status" value="1"/>
</dbReference>
<dbReference type="SUPFAM" id="SSF48498">
    <property type="entry name" value="Tetracyclin repressor-like, C-terminal domain"/>
    <property type="match status" value="1"/>
</dbReference>
<keyword evidence="7" id="KW-1185">Reference proteome</keyword>
<dbReference type="InterPro" id="IPR009057">
    <property type="entry name" value="Homeodomain-like_sf"/>
</dbReference>
<dbReference type="GO" id="GO:0003700">
    <property type="term" value="F:DNA-binding transcription factor activity"/>
    <property type="evidence" value="ECO:0007669"/>
    <property type="project" value="TreeGrafter"/>
</dbReference>
<dbReference type="SUPFAM" id="SSF46689">
    <property type="entry name" value="Homeodomain-like"/>
    <property type="match status" value="1"/>
</dbReference>
<keyword evidence="3" id="KW-0804">Transcription</keyword>
<accession>A0A318U750</accession>
<dbReference type="AlphaFoldDB" id="A0A318U750"/>
<dbReference type="PROSITE" id="PS50977">
    <property type="entry name" value="HTH_TETR_2"/>
    <property type="match status" value="1"/>
</dbReference>
<dbReference type="InterPro" id="IPR036271">
    <property type="entry name" value="Tet_transcr_reg_TetR-rel_C_sf"/>
</dbReference>
<keyword evidence="1" id="KW-0805">Transcription regulation</keyword>
<keyword evidence="2 4" id="KW-0238">DNA-binding</keyword>
<dbReference type="Pfam" id="PF00440">
    <property type="entry name" value="TetR_N"/>
    <property type="match status" value="1"/>
</dbReference>
<evidence type="ECO:0000313" key="6">
    <source>
        <dbReference type="EMBL" id="PYF12734.1"/>
    </source>
</evidence>
<evidence type="ECO:0000259" key="5">
    <source>
        <dbReference type="PROSITE" id="PS50977"/>
    </source>
</evidence>
<dbReference type="InterPro" id="IPR050109">
    <property type="entry name" value="HTH-type_TetR-like_transc_reg"/>
</dbReference>
<evidence type="ECO:0000256" key="4">
    <source>
        <dbReference type="PROSITE-ProRule" id="PRU00335"/>
    </source>
</evidence>